<evidence type="ECO:0000256" key="1">
    <source>
        <dbReference type="SAM" id="MobiDB-lite"/>
    </source>
</evidence>
<reference evidence="2" key="2">
    <citation type="submission" date="2020-09" db="EMBL/GenBank/DDBJ databases">
        <authorList>
            <person name="Sun Q."/>
            <person name="Zhou Y."/>
        </authorList>
    </citation>
    <scope>NUCLEOTIDE SEQUENCE</scope>
    <source>
        <strain evidence="2">CGMCC 4.7201</strain>
    </source>
</reference>
<evidence type="ECO:0000313" key="2">
    <source>
        <dbReference type="EMBL" id="GGO97248.1"/>
    </source>
</evidence>
<organism evidence="2 3">
    <name type="scientific">Wenjunlia tyrosinilytica</name>
    <dbReference type="NCBI Taxonomy" id="1544741"/>
    <lineage>
        <taxon>Bacteria</taxon>
        <taxon>Bacillati</taxon>
        <taxon>Actinomycetota</taxon>
        <taxon>Actinomycetes</taxon>
        <taxon>Kitasatosporales</taxon>
        <taxon>Streptomycetaceae</taxon>
        <taxon>Wenjunlia</taxon>
    </lineage>
</organism>
<feature type="region of interest" description="Disordered" evidence="1">
    <location>
        <begin position="38"/>
        <end position="80"/>
    </location>
</feature>
<reference evidence="2" key="1">
    <citation type="journal article" date="2014" name="Int. J. Syst. Evol. Microbiol.">
        <title>Complete genome sequence of Corynebacterium casei LMG S-19264T (=DSM 44701T), isolated from a smear-ripened cheese.</title>
        <authorList>
            <consortium name="US DOE Joint Genome Institute (JGI-PGF)"/>
            <person name="Walter F."/>
            <person name="Albersmeier A."/>
            <person name="Kalinowski J."/>
            <person name="Ruckert C."/>
        </authorList>
    </citation>
    <scope>NUCLEOTIDE SEQUENCE</scope>
    <source>
        <strain evidence="2">CGMCC 4.7201</strain>
    </source>
</reference>
<evidence type="ECO:0000313" key="3">
    <source>
        <dbReference type="Proteomes" id="UP000641932"/>
    </source>
</evidence>
<accession>A0A917ZWC9</accession>
<comment type="caution">
    <text evidence="2">The sequence shown here is derived from an EMBL/GenBank/DDBJ whole genome shotgun (WGS) entry which is preliminary data.</text>
</comment>
<dbReference type="EMBL" id="BMMS01000032">
    <property type="protein sequence ID" value="GGO97248.1"/>
    <property type="molecule type" value="Genomic_DNA"/>
</dbReference>
<name>A0A917ZWC9_9ACTN</name>
<sequence length="80" mass="8409">MIPGRQWAGIPGTGAVRGVAGIPGPAFVAHDRANLPSAFAPPTIRDELGLPKDDPLRTEMHHRLDPAAGSASELSNKGYR</sequence>
<keyword evidence="3" id="KW-1185">Reference proteome</keyword>
<proteinExistence type="predicted"/>
<dbReference type="Proteomes" id="UP000641932">
    <property type="component" value="Unassembled WGS sequence"/>
</dbReference>
<gene>
    <name evidence="2" type="ORF">GCM10012280_58630</name>
</gene>
<dbReference type="AlphaFoldDB" id="A0A917ZWC9"/>
<protein>
    <submittedName>
        <fullName evidence="2">Uncharacterized protein</fullName>
    </submittedName>
</protein>
<feature type="compositionally biased region" description="Basic and acidic residues" evidence="1">
    <location>
        <begin position="44"/>
        <end position="65"/>
    </location>
</feature>